<evidence type="ECO:0000313" key="6">
    <source>
        <dbReference type="Proteomes" id="UP000541033"/>
    </source>
</evidence>
<feature type="domain" description="SpaA-like prealbumin fold" evidence="3">
    <location>
        <begin position="1039"/>
        <end position="1136"/>
    </location>
</feature>
<feature type="domain" description="DUF7507" evidence="4">
    <location>
        <begin position="925"/>
        <end position="1028"/>
    </location>
</feature>
<feature type="region of interest" description="Disordered" evidence="1">
    <location>
        <begin position="1070"/>
        <end position="1091"/>
    </location>
</feature>
<evidence type="ECO:0000256" key="1">
    <source>
        <dbReference type="SAM" id="MobiDB-lite"/>
    </source>
</evidence>
<keyword evidence="2" id="KW-1133">Transmembrane helix</keyword>
<sequence length="1295" mass="135234">MTRASFAKHQAAVPQFGWRSFSRLAVPFLSLLGVLALLVVTVPPTQAAMGDYSVSITAPETALLSEGVTYTVTTVAEATTINPAAGVVLTSVLSEGLTFDPTSVETGSSSPVQSVSYDEGTRTVTFVMKPLAQPITSFSFATLAVDNTTKSDATVLTTTIRGSASTNGVSPPDDSAATKVTGNYDYSPIKYASSLINSDNRLVTYTFNVRTEISHGGVNTFSTTAQRIMDTLPAGSQLVATSSGFGTWTTDIATGATASSDWTATWQHDGNYGPDRFLLAPINTIWLQVRYPDTAEFPEGSRPPVNTAELFTLPVDGIATDPLAWRQHTIEASRYASDQGPQFGTVDAPVFGLLKVSGQDTSSAGDLYREYSTIASFADGGTGEQLASWTIEDSASKHGNAEFWGHMEVRRVAVEPNPALEAANVPYTVEYRTAPVSNPVGESAWKTVGQGLSGSGTPQTFNSGSGNVEVLFNVDGSLYYDDPGWVIETIPVGTVITGWRVQLGSTSATVSSGSQASIRTSYIPTYTSFVDGSTSAEPLTNIATANGILANGIAVDTIESAMKQTFIDSAYVVTNIWAPPSLRVNGSGEYIAGISNMNTNTTYHGGTLSVVLPYGVLYDADTGVTRHNDTVSVTGDPVPNIGSGATVTTSWVPGPFGDQQVVTITVDELPSMRPVGEASNRWIEHGGFQYVIPVVAIVDAYREDDTVVEVESWAFANDPAHAGAPAIGYAPKFSADVHDFDPNRTSIAKAVANSQITIAGDLIISKTSGATNDPAGHWGLGTTVPVGTAAYWKIAVQNILPDAVTSAVFFDRLPHVADSRGSEFNTTLAGPIQGLPPGATAQYSKDATTASNGTWSNDPTDAVAFKILLGKLAESESFEVIVPTSVPRGTADGAIITNDVSATANYHGDIIPFHSNEAQINAVDASITLAKTGTLVGSLTENPLVRWTFTVTNTGVHQLSSLEIIDSLPGIGPIAWGTWPGAADALDPGESVTATADSLLTEAQIADGTLRNTATAAGTTADGIRVVSEEATAVVSWKSTLTLVKQVSFGSASPTDWTLSASGVAGALAGPSGTTGSPEASASVTPGTTYSLSEQGSQNTYQQVGAWACADSLGNTVAVASGVVTIPMQRDVTCTVTNATAQLILLKHVADAKLDPADWQIVATPRANAVGLPTVAAIGAEHNALTNTFEVLPGHPYDLTEESIHPSGTIAYRMLSLERQNPDGSWSQVDPGQPAVVSVGTTEVYRFVNDTIPSVTLPLTGGASVDAFLIAGAGILASAITAALVYQRRRRMPRS</sequence>
<feature type="compositionally biased region" description="Polar residues" evidence="1">
    <location>
        <begin position="1074"/>
        <end position="1091"/>
    </location>
</feature>
<accession>A0A7X5R1C1</accession>
<evidence type="ECO:0000259" key="4">
    <source>
        <dbReference type="Pfam" id="PF24346"/>
    </source>
</evidence>
<dbReference type="InterPro" id="IPR045826">
    <property type="entry name" value="SpaA_PFL_dom_2"/>
</dbReference>
<proteinExistence type="predicted"/>
<feature type="transmembrane region" description="Helical" evidence="2">
    <location>
        <begin position="1267"/>
        <end position="1286"/>
    </location>
</feature>
<reference evidence="5 6" key="1">
    <citation type="submission" date="2020-02" db="EMBL/GenBank/DDBJ databases">
        <title>Sequencing the genomes of 1000 actinobacteria strains.</title>
        <authorList>
            <person name="Klenk H.-P."/>
        </authorList>
    </citation>
    <scope>NUCLEOTIDE SEQUENCE [LARGE SCALE GENOMIC DNA]</scope>
    <source>
        <strain evidence="5 6">DSM 27960</strain>
    </source>
</reference>
<evidence type="ECO:0000259" key="3">
    <source>
        <dbReference type="Pfam" id="PF19403"/>
    </source>
</evidence>
<protein>
    <submittedName>
        <fullName evidence="5">LPXTG-motif cell wall-anchored protein</fullName>
    </submittedName>
</protein>
<evidence type="ECO:0000313" key="5">
    <source>
        <dbReference type="EMBL" id="NIH53682.1"/>
    </source>
</evidence>
<evidence type="ECO:0000256" key="2">
    <source>
        <dbReference type="SAM" id="Phobius"/>
    </source>
</evidence>
<name>A0A7X5R1C1_9MICO</name>
<dbReference type="Pfam" id="PF19403">
    <property type="entry name" value="SpaA_2"/>
    <property type="match status" value="1"/>
</dbReference>
<dbReference type="EMBL" id="JAAMOX010000001">
    <property type="protein sequence ID" value="NIH53682.1"/>
    <property type="molecule type" value="Genomic_DNA"/>
</dbReference>
<comment type="caution">
    <text evidence="5">The sequence shown here is derived from an EMBL/GenBank/DDBJ whole genome shotgun (WGS) entry which is preliminary data.</text>
</comment>
<keyword evidence="2" id="KW-0812">Transmembrane</keyword>
<dbReference type="NCBIfam" id="TIGR01167">
    <property type="entry name" value="LPXTG_anchor"/>
    <property type="match status" value="1"/>
</dbReference>
<dbReference type="InterPro" id="IPR055354">
    <property type="entry name" value="DUF7507"/>
</dbReference>
<keyword evidence="6" id="KW-1185">Reference proteome</keyword>
<dbReference type="Proteomes" id="UP000541033">
    <property type="component" value="Unassembled WGS sequence"/>
</dbReference>
<gene>
    <name evidence="5" type="ORF">FHX76_001550</name>
</gene>
<dbReference type="RefSeq" id="WP_167149498.1">
    <property type="nucleotide sequence ID" value="NZ_JAAMOX010000001.1"/>
</dbReference>
<keyword evidence="2" id="KW-0472">Membrane</keyword>
<organism evidence="5 6">
    <name type="scientific">Lysinibacter cavernae</name>
    <dbReference type="NCBI Taxonomy" id="1640652"/>
    <lineage>
        <taxon>Bacteria</taxon>
        <taxon>Bacillati</taxon>
        <taxon>Actinomycetota</taxon>
        <taxon>Actinomycetes</taxon>
        <taxon>Micrococcales</taxon>
        <taxon>Microbacteriaceae</taxon>
        <taxon>Lysinibacter</taxon>
    </lineage>
</organism>
<dbReference type="Pfam" id="PF24346">
    <property type="entry name" value="DUF7507"/>
    <property type="match status" value="1"/>
</dbReference>